<dbReference type="InterPro" id="IPR019554">
    <property type="entry name" value="Soluble_ligand-bd"/>
</dbReference>
<evidence type="ECO:0000256" key="3">
    <source>
        <dbReference type="ARBA" id="ARBA00022723"/>
    </source>
</evidence>
<keyword evidence="1 8" id="KW-0813">Transport</keyword>
<keyword evidence="7 8" id="KW-0411">Iron-sulfur</keyword>
<organism evidence="11 12">
    <name type="scientific">Mariniradius sediminis</name>
    <dbReference type="NCBI Taxonomy" id="2909237"/>
    <lineage>
        <taxon>Bacteria</taxon>
        <taxon>Pseudomonadati</taxon>
        <taxon>Bacteroidota</taxon>
        <taxon>Cytophagia</taxon>
        <taxon>Cytophagales</taxon>
        <taxon>Cyclobacteriaceae</taxon>
        <taxon>Mariniradius</taxon>
    </lineage>
</organism>
<proteinExistence type="inferred from homology"/>
<sequence>MLTFASNTFKHGVHPPENKDETNKLPIRQFPFAPVIILPMTQHIGKPAVPVVREGQEVARGQLVAKADGYMSVPMHAPVSGTVRKITNVPLIGGQVSTGIFIEPFPFSGQEVLEGDPISLHASPEKILKGIQDAGIVGLGGAAFPTHVKLKIPEGKNCEYLIINGIECEPYLTTDHRVMLEQSDDIFIGIRYLLKATSAKQVLIGIEANKQDAADLLSSKTPIDLPIQVKVVPVKYPQGAEKMLITALTGLEVPSGGLPIDVGAVVVNVATTAEIGRLLPHGRGIQERVVTITGPGIKKKGNYLIPIGTPLRYVLEQVGAVENISEVYMGGPMMGVSASNLDISITKGTSGIVVFGDDNLKKIDKIYPCIKCGACVDACPISLNPSRLGILAKNEAYDLMAEQFHLLDCFECGSCSYVCPSNIPLVQYFRLAKGIVRKRKAAKPTVHA</sequence>
<dbReference type="InterPro" id="IPR011538">
    <property type="entry name" value="Nuo51_FMN-bd"/>
</dbReference>
<dbReference type="PROSITE" id="PS00198">
    <property type="entry name" value="4FE4S_FER_1"/>
    <property type="match status" value="2"/>
</dbReference>
<dbReference type="RefSeq" id="WP_234863035.1">
    <property type="nucleotide sequence ID" value="NZ_JAKEVZ010000023.1"/>
</dbReference>
<feature type="binding site" evidence="8">
    <location>
        <position position="415"/>
    </location>
    <ligand>
        <name>[4Fe-4S] cluster</name>
        <dbReference type="ChEBI" id="CHEBI:49883"/>
        <label>2</label>
    </ligand>
</feature>
<dbReference type="InterPro" id="IPR009051">
    <property type="entry name" value="Helical_ferredxn"/>
</dbReference>
<evidence type="ECO:0000256" key="8">
    <source>
        <dbReference type="HAMAP-Rule" id="MF_00461"/>
    </source>
</evidence>
<dbReference type="NCBIfam" id="TIGR01945">
    <property type="entry name" value="rnfC"/>
    <property type="match status" value="1"/>
</dbReference>
<comment type="subcellular location">
    <subcellularLocation>
        <location evidence="8">Cell membrane</location>
        <topology evidence="8">Peripheral membrane protein</topology>
    </subcellularLocation>
</comment>
<keyword evidence="6 8" id="KW-0408">Iron</keyword>
<dbReference type="InterPro" id="IPR017896">
    <property type="entry name" value="4Fe4S_Fe-S-bd"/>
</dbReference>
<keyword evidence="2 8" id="KW-0004">4Fe-4S</keyword>
<dbReference type="SUPFAM" id="SSF142019">
    <property type="entry name" value="Nqo1 FMN-binding domain-like"/>
    <property type="match status" value="1"/>
</dbReference>
<feature type="region of interest" description="Disordered" evidence="9">
    <location>
        <begin position="1"/>
        <end position="25"/>
    </location>
</feature>
<keyword evidence="5 8" id="KW-0249">Electron transport</keyword>
<keyword evidence="8" id="KW-1278">Translocase</keyword>
<dbReference type="Gene3D" id="3.40.50.11540">
    <property type="entry name" value="NADH-ubiquinone oxidoreductase 51kDa subunit"/>
    <property type="match status" value="1"/>
</dbReference>
<feature type="binding site" evidence="8">
    <location>
        <position position="375"/>
    </location>
    <ligand>
        <name>[4Fe-4S] cluster</name>
        <dbReference type="ChEBI" id="CHEBI:49883"/>
        <label>1</label>
    </ligand>
</feature>
<dbReference type="InterPro" id="IPR026902">
    <property type="entry name" value="RnfC_N"/>
</dbReference>
<gene>
    <name evidence="11" type="primary">rsxC</name>
    <name evidence="8" type="synonym">rnfC</name>
    <name evidence="11" type="ORF">L0U89_19335</name>
</gene>
<dbReference type="InterPro" id="IPR010208">
    <property type="entry name" value="Ion_transpt_RnfC/RsxC"/>
</dbReference>
<comment type="subunit">
    <text evidence="8">The complex is composed of six subunits: RnfA, RnfB, RnfC, RnfD, RnfE and RnfG.</text>
</comment>
<dbReference type="InterPro" id="IPR037225">
    <property type="entry name" value="Nuo51_FMN-bd_sf"/>
</dbReference>
<dbReference type="HAMAP" id="MF_00461">
    <property type="entry name" value="RsxC_RnfC"/>
    <property type="match status" value="1"/>
</dbReference>
<dbReference type="Pfam" id="PF10531">
    <property type="entry name" value="SLBB"/>
    <property type="match status" value="1"/>
</dbReference>
<keyword evidence="12" id="KW-1185">Reference proteome</keyword>
<evidence type="ECO:0000256" key="4">
    <source>
        <dbReference type="ARBA" id="ARBA00022737"/>
    </source>
</evidence>
<name>A0ABS9BYT0_9BACT</name>
<keyword evidence="8" id="KW-0472">Membrane</keyword>
<feature type="binding site" evidence="8">
    <location>
        <position position="419"/>
    </location>
    <ligand>
        <name>[4Fe-4S] cluster</name>
        <dbReference type="ChEBI" id="CHEBI:49883"/>
        <label>1</label>
    </ligand>
</feature>
<dbReference type="PANTHER" id="PTHR43034">
    <property type="entry name" value="ION-TRANSLOCATING OXIDOREDUCTASE COMPLEX SUBUNIT C"/>
    <property type="match status" value="1"/>
</dbReference>
<dbReference type="Pfam" id="PF12838">
    <property type="entry name" value="Fer4_7"/>
    <property type="match status" value="1"/>
</dbReference>
<protein>
    <recommendedName>
        <fullName evidence="8">Ion-translocating oxidoreductase complex subunit C</fullName>
        <ecNumber evidence="8">7.-.-.-</ecNumber>
    </recommendedName>
    <alternativeName>
        <fullName evidence="8">Rnf electron transport complex subunit C</fullName>
    </alternativeName>
</protein>
<feature type="binding site" evidence="8">
    <location>
        <position position="412"/>
    </location>
    <ligand>
        <name>[4Fe-4S] cluster</name>
        <dbReference type="ChEBI" id="CHEBI:49883"/>
        <label>2</label>
    </ligand>
</feature>
<evidence type="ECO:0000313" key="11">
    <source>
        <dbReference type="EMBL" id="MCF1753223.1"/>
    </source>
</evidence>
<keyword evidence="8" id="KW-1003">Cell membrane</keyword>
<feature type="binding site" evidence="8">
    <location>
        <position position="409"/>
    </location>
    <ligand>
        <name>[4Fe-4S] cluster</name>
        <dbReference type="ChEBI" id="CHEBI:49883"/>
        <label>2</label>
    </ligand>
</feature>
<dbReference type="SUPFAM" id="SSF46548">
    <property type="entry name" value="alpha-helical ferredoxin"/>
    <property type="match status" value="1"/>
</dbReference>
<dbReference type="EC" id="7.-.-.-" evidence="8"/>
<dbReference type="PANTHER" id="PTHR43034:SF2">
    <property type="entry name" value="ION-TRANSLOCATING OXIDOREDUCTASE COMPLEX SUBUNIT C"/>
    <property type="match status" value="1"/>
</dbReference>
<dbReference type="InterPro" id="IPR017900">
    <property type="entry name" value="4Fe4S_Fe_S_CS"/>
</dbReference>
<feature type="domain" description="4Fe-4S ferredoxin-type" evidence="10">
    <location>
        <begin position="359"/>
        <end position="388"/>
    </location>
</feature>
<dbReference type="Proteomes" id="UP001201449">
    <property type="component" value="Unassembled WGS sequence"/>
</dbReference>
<evidence type="ECO:0000256" key="2">
    <source>
        <dbReference type="ARBA" id="ARBA00022485"/>
    </source>
</evidence>
<accession>A0ABS9BYT0</accession>
<evidence type="ECO:0000256" key="1">
    <source>
        <dbReference type="ARBA" id="ARBA00022448"/>
    </source>
</evidence>
<dbReference type="EMBL" id="JAKEVZ010000023">
    <property type="protein sequence ID" value="MCF1753223.1"/>
    <property type="molecule type" value="Genomic_DNA"/>
</dbReference>
<dbReference type="Pfam" id="PF01512">
    <property type="entry name" value="Complex1_51K"/>
    <property type="match status" value="1"/>
</dbReference>
<evidence type="ECO:0000259" key="10">
    <source>
        <dbReference type="PROSITE" id="PS51379"/>
    </source>
</evidence>
<evidence type="ECO:0000256" key="5">
    <source>
        <dbReference type="ARBA" id="ARBA00022982"/>
    </source>
</evidence>
<dbReference type="PROSITE" id="PS51379">
    <property type="entry name" value="4FE4S_FER_2"/>
    <property type="match status" value="2"/>
</dbReference>
<evidence type="ECO:0000256" key="6">
    <source>
        <dbReference type="ARBA" id="ARBA00023004"/>
    </source>
</evidence>
<feature type="domain" description="4Fe-4S ferredoxin-type" evidence="10">
    <location>
        <begin position="400"/>
        <end position="429"/>
    </location>
</feature>
<feature type="binding site" evidence="8">
    <location>
        <position position="372"/>
    </location>
    <ligand>
        <name>[4Fe-4S] cluster</name>
        <dbReference type="ChEBI" id="CHEBI:49883"/>
        <label>1</label>
    </ligand>
</feature>
<keyword evidence="4 8" id="KW-0677">Repeat</keyword>
<reference evidence="11 12" key="1">
    <citation type="submission" date="2022-01" db="EMBL/GenBank/DDBJ databases">
        <title>Mariniradius saccharolyticus sp. nov., isolated from sediment of a river.</title>
        <authorList>
            <person name="Liu H."/>
        </authorList>
    </citation>
    <scope>NUCLEOTIDE SEQUENCE [LARGE SCALE GENOMIC DNA]</scope>
    <source>
        <strain evidence="11 12">RY-2</strain>
    </source>
</reference>
<evidence type="ECO:0000313" key="12">
    <source>
        <dbReference type="Proteomes" id="UP001201449"/>
    </source>
</evidence>
<evidence type="ECO:0000256" key="7">
    <source>
        <dbReference type="ARBA" id="ARBA00023014"/>
    </source>
</evidence>
<feature type="binding site" evidence="8">
    <location>
        <position position="379"/>
    </location>
    <ligand>
        <name>[4Fe-4S] cluster</name>
        <dbReference type="ChEBI" id="CHEBI:49883"/>
        <label>2</label>
    </ligand>
</feature>
<feature type="compositionally biased region" description="Basic and acidic residues" evidence="9">
    <location>
        <begin position="14"/>
        <end position="23"/>
    </location>
</feature>
<dbReference type="Pfam" id="PF13375">
    <property type="entry name" value="RnfC_N"/>
    <property type="match status" value="1"/>
</dbReference>
<dbReference type="Gene3D" id="1.10.1060.10">
    <property type="entry name" value="Alpha-helical ferredoxin"/>
    <property type="match status" value="1"/>
</dbReference>
<comment type="cofactor">
    <cofactor evidence="8">
        <name>[4Fe-4S] cluster</name>
        <dbReference type="ChEBI" id="CHEBI:49883"/>
    </cofactor>
    <text evidence="8">Binds 2 [4Fe-4S] clusters per subunit.</text>
</comment>
<feature type="binding site" evidence="8">
    <location>
        <position position="369"/>
    </location>
    <ligand>
        <name>[4Fe-4S] cluster</name>
        <dbReference type="ChEBI" id="CHEBI:49883"/>
        <label>1</label>
    </ligand>
</feature>
<comment type="caution">
    <text evidence="11">The sequence shown here is derived from an EMBL/GenBank/DDBJ whole genome shotgun (WGS) entry which is preliminary data.</text>
</comment>
<keyword evidence="3 8" id="KW-0479">Metal-binding</keyword>
<dbReference type="NCBIfam" id="NF003454">
    <property type="entry name" value="PRK05035.1"/>
    <property type="match status" value="1"/>
</dbReference>
<comment type="function">
    <text evidence="8">Part of a membrane-bound complex that couples electron transfer with translocation of ions across the membrane.</text>
</comment>
<comment type="similarity">
    <text evidence="8">Belongs to the 4Fe4S bacterial-type ferredoxin family. RnfC subfamily.</text>
</comment>
<evidence type="ECO:0000256" key="9">
    <source>
        <dbReference type="SAM" id="MobiDB-lite"/>
    </source>
</evidence>